<evidence type="ECO:0000256" key="4">
    <source>
        <dbReference type="ARBA" id="ARBA00023163"/>
    </source>
</evidence>
<feature type="region of interest" description="Disordered" evidence="6">
    <location>
        <begin position="279"/>
        <end position="439"/>
    </location>
</feature>
<dbReference type="InterPro" id="IPR001471">
    <property type="entry name" value="AP2/ERF_dom"/>
</dbReference>
<dbReference type="Gene3D" id="1.20.5.2050">
    <property type="match status" value="1"/>
</dbReference>
<sequence>MSILTVEGSVSSAHLPPALGLDLPSQVTTQHRRRVRLCWPYPAPLTGDIHLPQLLPSNSTDAAEQPLYHLEHPEQDGLEDLNDRKRAAFKASKHPGVSWHRQKQQWRAQLKHGKQTHTVGYYETEEEAAQAHDQAKAEAKASGAPPIDEARASSTDKGPVGASYSKVKNKWRAQIMRNNRNRHLGYFETKEEALAVYEAARKEGIFPESRRQGVLDPRPQPPDGNVLATSEGRIKSAYQGVTWNKQKGKWQTRICSGGKRRNLGYFASDKEAHEAYMKAKEADNEIRRQQQQQGQAGGTAEGLPLPELPNQDPDVVRDVNTMLVDEPPTQPLYNNMSAPGAAHYTDPSDHPSLPAQAAHYGSGDVPLPTATQHYSAADSEPAAGHYNDDQQQQQQQQLSSRGMQYTAANGTPPPMSRGQYGAVSSSHQSLPGREDASTHQLEESYLNPAVYADAHNAYQGGVAYAGQQAAQPAYSSHQQDDHQADVQHPYAQLSTSHMSGRLADGQTQMEHEHMPST</sequence>
<proteinExistence type="predicted"/>
<dbReference type="SUPFAM" id="SSF54171">
    <property type="entry name" value="DNA-binding domain"/>
    <property type="match status" value="3"/>
</dbReference>
<dbReference type="InterPro" id="IPR016177">
    <property type="entry name" value="DNA-bd_dom_sf"/>
</dbReference>
<dbReference type="Pfam" id="PF00847">
    <property type="entry name" value="AP2"/>
    <property type="match status" value="1"/>
</dbReference>
<keyword evidence="2" id="KW-0805">Transcription regulation</keyword>
<evidence type="ECO:0000256" key="2">
    <source>
        <dbReference type="ARBA" id="ARBA00023015"/>
    </source>
</evidence>
<feature type="compositionally biased region" description="Polar residues" evidence="6">
    <location>
        <begin position="398"/>
        <end position="409"/>
    </location>
</feature>
<keyword evidence="3" id="KW-0238">DNA-binding</keyword>
<protein>
    <recommendedName>
        <fullName evidence="7">AP2/ERF domain-containing protein</fullName>
    </recommendedName>
</protein>
<dbReference type="EMBL" id="JALJOR010000010">
    <property type="protein sequence ID" value="KAK9810401.1"/>
    <property type="molecule type" value="Genomic_DNA"/>
</dbReference>
<dbReference type="AlphaFoldDB" id="A0AAW1PAL6"/>
<evidence type="ECO:0000313" key="8">
    <source>
        <dbReference type="EMBL" id="KAK9810401.1"/>
    </source>
</evidence>
<dbReference type="InterPro" id="IPR036955">
    <property type="entry name" value="AP2/ERF_dom_sf"/>
</dbReference>
<evidence type="ECO:0000259" key="7">
    <source>
        <dbReference type="PROSITE" id="PS51032"/>
    </source>
</evidence>
<feature type="region of interest" description="Disordered" evidence="6">
    <location>
        <begin position="129"/>
        <end position="163"/>
    </location>
</feature>
<keyword evidence="4" id="KW-0804">Transcription</keyword>
<reference evidence="8 9" key="1">
    <citation type="journal article" date="2024" name="Nat. Commun.">
        <title>Phylogenomics reveals the evolutionary origins of lichenization in chlorophyte algae.</title>
        <authorList>
            <person name="Puginier C."/>
            <person name="Libourel C."/>
            <person name="Otte J."/>
            <person name="Skaloud P."/>
            <person name="Haon M."/>
            <person name="Grisel S."/>
            <person name="Petersen M."/>
            <person name="Berrin J.G."/>
            <person name="Delaux P.M."/>
            <person name="Dal Grande F."/>
            <person name="Keller J."/>
        </authorList>
    </citation>
    <scope>NUCLEOTIDE SEQUENCE [LARGE SCALE GENOMIC DNA]</scope>
    <source>
        <strain evidence="8 9">SAG 2043</strain>
    </source>
</reference>
<comment type="subcellular location">
    <subcellularLocation>
        <location evidence="1">Nucleus</location>
    </subcellularLocation>
</comment>
<keyword evidence="9" id="KW-1185">Reference proteome</keyword>
<evidence type="ECO:0000256" key="3">
    <source>
        <dbReference type="ARBA" id="ARBA00023125"/>
    </source>
</evidence>
<dbReference type="GO" id="GO:0003677">
    <property type="term" value="F:DNA binding"/>
    <property type="evidence" value="ECO:0007669"/>
    <property type="project" value="UniProtKB-KW"/>
</dbReference>
<evidence type="ECO:0000313" key="9">
    <source>
        <dbReference type="Proteomes" id="UP001489004"/>
    </source>
</evidence>
<evidence type="ECO:0000256" key="1">
    <source>
        <dbReference type="ARBA" id="ARBA00004123"/>
    </source>
</evidence>
<accession>A0AAW1PAL6</accession>
<feature type="region of interest" description="Disordered" evidence="6">
    <location>
        <begin position="469"/>
        <end position="517"/>
    </location>
</feature>
<dbReference type="PROSITE" id="PS51032">
    <property type="entry name" value="AP2_ERF"/>
    <property type="match status" value="1"/>
</dbReference>
<feature type="compositionally biased region" description="Basic and acidic residues" evidence="6">
    <location>
        <begin position="129"/>
        <end position="139"/>
    </location>
</feature>
<keyword evidence="5" id="KW-0539">Nucleus</keyword>
<feature type="compositionally biased region" description="Basic and acidic residues" evidence="6">
    <location>
        <begin position="279"/>
        <end position="288"/>
    </location>
</feature>
<dbReference type="Gene3D" id="3.30.730.10">
    <property type="entry name" value="AP2/ERF domain"/>
    <property type="match status" value="1"/>
</dbReference>
<comment type="caution">
    <text evidence="8">The sequence shown here is derived from an EMBL/GenBank/DDBJ whole genome shotgun (WGS) entry which is preliminary data.</text>
</comment>
<dbReference type="GO" id="GO:0005634">
    <property type="term" value="C:nucleus"/>
    <property type="evidence" value="ECO:0007669"/>
    <property type="project" value="UniProtKB-SubCell"/>
</dbReference>
<evidence type="ECO:0000256" key="6">
    <source>
        <dbReference type="SAM" id="MobiDB-lite"/>
    </source>
</evidence>
<organism evidence="8 9">
    <name type="scientific">[Myrmecia] bisecta</name>
    <dbReference type="NCBI Taxonomy" id="41462"/>
    <lineage>
        <taxon>Eukaryota</taxon>
        <taxon>Viridiplantae</taxon>
        <taxon>Chlorophyta</taxon>
        <taxon>core chlorophytes</taxon>
        <taxon>Trebouxiophyceae</taxon>
        <taxon>Trebouxiales</taxon>
        <taxon>Trebouxiaceae</taxon>
        <taxon>Myrmecia</taxon>
    </lineage>
</organism>
<dbReference type="GO" id="GO:0003700">
    <property type="term" value="F:DNA-binding transcription factor activity"/>
    <property type="evidence" value="ECO:0007669"/>
    <property type="project" value="InterPro"/>
</dbReference>
<evidence type="ECO:0000256" key="5">
    <source>
        <dbReference type="ARBA" id="ARBA00023242"/>
    </source>
</evidence>
<gene>
    <name evidence="8" type="ORF">WJX72_010170</name>
</gene>
<dbReference type="Proteomes" id="UP001489004">
    <property type="component" value="Unassembled WGS sequence"/>
</dbReference>
<feature type="domain" description="AP2/ERF" evidence="7">
    <location>
        <begin position="93"/>
        <end position="150"/>
    </location>
</feature>
<name>A0AAW1PAL6_9CHLO</name>